<dbReference type="EMBL" id="CP003923">
    <property type="protein sequence ID" value="AIC94548.1"/>
    <property type="molecule type" value="Genomic_DNA"/>
</dbReference>
<proteinExistence type="predicted"/>
<evidence type="ECO:0000259" key="2">
    <source>
        <dbReference type="Pfam" id="PF03703"/>
    </source>
</evidence>
<keyword evidence="1" id="KW-0812">Transmembrane</keyword>
<feature type="domain" description="YdbS-like PH" evidence="2">
    <location>
        <begin position="255"/>
        <end position="333"/>
    </location>
</feature>
<dbReference type="AlphaFoldDB" id="A0A060M1Y1"/>
<dbReference type="HOGENOM" id="CLU_024617_6_0_9"/>
<dbReference type="PATRIC" id="fig|1246626.3.peg.1970"/>
<feature type="transmembrane region" description="Helical" evidence="1">
    <location>
        <begin position="357"/>
        <end position="376"/>
    </location>
</feature>
<name>A0A060M1Y1_9BACI</name>
<feature type="domain" description="YdbS-like PH" evidence="2">
    <location>
        <begin position="406"/>
        <end position="478"/>
    </location>
</feature>
<dbReference type="Pfam" id="PF03703">
    <property type="entry name" value="bPH_2"/>
    <property type="match status" value="3"/>
</dbReference>
<dbReference type="InterPro" id="IPR005182">
    <property type="entry name" value="YdbS-like_PH"/>
</dbReference>
<feature type="transmembrane region" description="Helical" evidence="1">
    <location>
        <begin position="222"/>
        <end position="255"/>
    </location>
</feature>
<reference evidence="3 4" key="1">
    <citation type="journal article" date="2014" name="Gene">
        <title>A comparative genomic analysis of the alkalitolerant soil bacterium Bacillus lehensis G1.</title>
        <authorList>
            <person name="Noor Y.M."/>
            <person name="Samsulrizal N.H."/>
            <person name="Jema'on N.A."/>
            <person name="Low K.O."/>
            <person name="Ramli A.N."/>
            <person name="Alias N.I."/>
            <person name="Damis S.I."/>
            <person name="Fuzi S.F."/>
            <person name="Isa M.N."/>
            <person name="Murad A.M."/>
            <person name="Raih M.F."/>
            <person name="Bakar F.D."/>
            <person name="Najimudin N."/>
            <person name="Mahadi N.M."/>
            <person name="Illias R.M."/>
        </authorList>
    </citation>
    <scope>NUCLEOTIDE SEQUENCE [LARGE SCALE GENOMIC DNA]</scope>
    <source>
        <strain evidence="3 4">G1</strain>
    </source>
</reference>
<feature type="domain" description="YdbS-like PH" evidence="2">
    <location>
        <begin position="59"/>
        <end position="138"/>
    </location>
</feature>
<gene>
    <name evidence="3" type="ORF">BleG1_1970</name>
</gene>
<dbReference type="InterPro" id="IPR014529">
    <property type="entry name" value="UCP026631"/>
</dbReference>
<accession>A0A060M1Y1</accession>
<dbReference type="STRING" id="1246626.BleG1_1970"/>
<feature type="transmembrane region" description="Helical" evidence="1">
    <location>
        <begin position="12"/>
        <end position="33"/>
    </location>
</feature>
<dbReference type="eggNOG" id="COG3428">
    <property type="taxonomic scope" value="Bacteria"/>
</dbReference>
<sequence>MNEVKRQHVAAIFINAAKGLFQLAVPFAIVAFFQGLLWLFFLALAGLILVSIGFSWLSWYKFRYSLEEGELYVEQGVFVKKKRYIQKKRVQAINISAGVLQRIFGLVKVNIDTAGGGMEAEAELVAVTKKEADSIRTLLLKEPRAATQPNGEEEDMNDEGEPLDEIEQTPRTVWQLGKRRLVYTALTSSSVGLVLSAVIALLSQTAQFIPDSIYEDTFETVVSLSMLLLIGMAIVVLILSWFISSIITIVTYGNFHIETYDKEMVIQRGLLEKRQLTLAYSRITAIRVSRSVIRQPFGFVSVYVESAGGGNNNEQGSTLLVPLIHKRDLQGFLETVVPDYAIDTPLTAAPARAARRFFIRMLIIPVLLTAAAVYFWGWIGSLGLIVIAVASILAWFQYKDAGAGAEGEFVWLRYRTIGQSLIISRKRKIQSIAKQVSWLQKRKELATFELHVQSSMAGKSFAVKDIGHDTSHELYKWYSYQDSHDSTRKV</sequence>
<dbReference type="RefSeq" id="WP_038480094.1">
    <property type="nucleotide sequence ID" value="NZ_CP003923.1"/>
</dbReference>
<evidence type="ECO:0000313" key="3">
    <source>
        <dbReference type="EMBL" id="AIC94548.1"/>
    </source>
</evidence>
<dbReference type="PANTHER" id="PTHR34473:SF2">
    <property type="entry name" value="UPF0699 TRANSMEMBRANE PROTEIN YDBT"/>
    <property type="match status" value="1"/>
</dbReference>
<dbReference type="PANTHER" id="PTHR34473">
    <property type="entry name" value="UPF0699 TRANSMEMBRANE PROTEIN YDBS"/>
    <property type="match status" value="1"/>
</dbReference>
<protein>
    <recommendedName>
        <fullName evidence="2">YdbS-like PH domain-containing protein</fullName>
    </recommendedName>
</protein>
<organism evidence="3 4">
    <name type="scientific">Shouchella lehensis G1</name>
    <dbReference type="NCBI Taxonomy" id="1246626"/>
    <lineage>
        <taxon>Bacteria</taxon>
        <taxon>Bacillati</taxon>
        <taxon>Bacillota</taxon>
        <taxon>Bacilli</taxon>
        <taxon>Bacillales</taxon>
        <taxon>Bacillaceae</taxon>
        <taxon>Shouchella</taxon>
    </lineage>
</organism>
<keyword evidence="1" id="KW-1133">Transmembrane helix</keyword>
<dbReference type="OrthoDB" id="2195155at2"/>
<evidence type="ECO:0000256" key="1">
    <source>
        <dbReference type="SAM" id="Phobius"/>
    </source>
</evidence>
<dbReference type="KEGG" id="ble:BleG1_1970"/>
<keyword evidence="4" id="KW-1185">Reference proteome</keyword>
<feature type="transmembrane region" description="Helical" evidence="1">
    <location>
        <begin position="181"/>
        <end position="202"/>
    </location>
</feature>
<dbReference type="PIRSF" id="PIRSF026631">
    <property type="entry name" value="UCP026631"/>
    <property type="match status" value="1"/>
</dbReference>
<dbReference type="Proteomes" id="UP000027142">
    <property type="component" value="Chromosome"/>
</dbReference>
<evidence type="ECO:0000313" key="4">
    <source>
        <dbReference type="Proteomes" id="UP000027142"/>
    </source>
</evidence>
<keyword evidence="1" id="KW-0472">Membrane</keyword>
<feature type="transmembrane region" description="Helical" evidence="1">
    <location>
        <begin position="39"/>
        <end position="59"/>
    </location>
</feature>